<organism evidence="1 2">
    <name type="scientific">Ganoderma sinense ZZ0214-1</name>
    <dbReference type="NCBI Taxonomy" id="1077348"/>
    <lineage>
        <taxon>Eukaryota</taxon>
        <taxon>Fungi</taxon>
        <taxon>Dikarya</taxon>
        <taxon>Basidiomycota</taxon>
        <taxon>Agaricomycotina</taxon>
        <taxon>Agaricomycetes</taxon>
        <taxon>Polyporales</taxon>
        <taxon>Polyporaceae</taxon>
        <taxon>Ganoderma</taxon>
    </lineage>
</organism>
<proteinExistence type="predicted"/>
<accession>A0A2G8S7L2</accession>
<comment type="caution">
    <text evidence="1">The sequence shown here is derived from an EMBL/GenBank/DDBJ whole genome shotgun (WGS) entry which is preliminary data.</text>
</comment>
<gene>
    <name evidence="1" type="ORF">GSI_08346</name>
</gene>
<evidence type="ECO:0000313" key="2">
    <source>
        <dbReference type="Proteomes" id="UP000230002"/>
    </source>
</evidence>
<protein>
    <submittedName>
        <fullName evidence="1">Uncharacterized protein</fullName>
    </submittedName>
</protein>
<keyword evidence="2" id="KW-1185">Reference proteome</keyword>
<reference evidence="1 2" key="1">
    <citation type="journal article" date="2015" name="Sci. Rep.">
        <title>Chromosome-level genome map provides insights into diverse defense mechanisms in the medicinal fungus Ganoderma sinense.</title>
        <authorList>
            <person name="Zhu Y."/>
            <person name="Xu J."/>
            <person name="Sun C."/>
            <person name="Zhou S."/>
            <person name="Xu H."/>
            <person name="Nelson D.R."/>
            <person name="Qian J."/>
            <person name="Song J."/>
            <person name="Luo H."/>
            <person name="Xiang L."/>
            <person name="Li Y."/>
            <person name="Xu Z."/>
            <person name="Ji A."/>
            <person name="Wang L."/>
            <person name="Lu S."/>
            <person name="Hayward A."/>
            <person name="Sun W."/>
            <person name="Li X."/>
            <person name="Schwartz D.C."/>
            <person name="Wang Y."/>
            <person name="Chen S."/>
        </authorList>
    </citation>
    <scope>NUCLEOTIDE SEQUENCE [LARGE SCALE GENOMIC DNA]</scope>
    <source>
        <strain evidence="1 2">ZZ0214-1</strain>
    </source>
</reference>
<name>A0A2G8S7L2_9APHY</name>
<evidence type="ECO:0000313" key="1">
    <source>
        <dbReference type="EMBL" id="PIL29538.1"/>
    </source>
</evidence>
<sequence>MKAMLNRLSGLSEEMHGAQSDENPASLALSGLNVMMSKGWEDLSIFSDFEFLELHNTVRNLAKCKDECFTCQFLVEAVRMSEAVDTLLAWATSRDIGDSGFKPLDIVFIDPPAVPDFLATANIDETALKAASKVLYHKACSRWKCAPFDPSESPSLAGVSAVEGAPGRFTGPGVVHCVPSILYHVLQSNIASTIYPYIGSSYPVCYACHSLVRACHWVTHEPFSTVGRRSYDMEWLDPAWSCPPLGSLQLGEGPAILKRLERNVMDDFKEICMHMDSPHPGVHVVRDLGACKGCILCPLAARDTRQT</sequence>
<dbReference type="AlphaFoldDB" id="A0A2G8S7L2"/>
<dbReference type="Proteomes" id="UP000230002">
    <property type="component" value="Unassembled WGS sequence"/>
</dbReference>
<dbReference type="EMBL" id="AYKW01000021">
    <property type="protein sequence ID" value="PIL29538.1"/>
    <property type="molecule type" value="Genomic_DNA"/>
</dbReference>